<name>A0A379MW05_9BACT</name>
<protein>
    <submittedName>
        <fullName evidence="9">Anaerobic sulfatase-maturating enzyme</fullName>
        <ecNumber evidence="9">1.1.99.-</ecNumber>
    </submittedName>
</protein>
<dbReference type="SFLD" id="SFLDG01067">
    <property type="entry name" value="SPASM/twitch_domain_containing"/>
    <property type="match status" value="1"/>
</dbReference>
<dbReference type="SFLD" id="SFLDF00285">
    <property type="entry name" value="anaerobic_Ser-type_sulfatase-m"/>
    <property type="match status" value="1"/>
</dbReference>
<dbReference type="Proteomes" id="UP000255233">
    <property type="component" value="Unassembled WGS sequence"/>
</dbReference>
<dbReference type="OrthoDB" id="9808591at2"/>
<dbReference type="CDD" id="cd21120">
    <property type="entry name" value="SPASM_anSME"/>
    <property type="match status" value="1"/>
</dbReference>
<dbReference type="SFLD" id="SFLDG01384">
    <property type="entry name" value="thioether_bond_formation_requi"/>
    <property type="match status" value="1"/>
</dbReference>
<keyword evidence="10" id="KW-1185">Reference proteome</keyword>
<dbReference type="InterPro" id="IPR023885">
    <property type="entry name" value="4Fe4S-binding_SPASM_dom"/>
</dbReference>
<dbReference type="RefSeq" id="WP_027291278.1">
    <property type="nucleotide sequence ID" value="NZ_UGVL01000001.1"/>
</dbReference>
<dbReference type="GO" id="GO:0046872">
    <property type="term" value="F:metal ion binding"/>
    <property type="evidence" value="ECO:0007669"/>
    <property type="project" value="UniProtKB-KW"/>
</dbReference>
<accession>A0A379MW05</accession>
<dbReference type="EMBL" id="UGVL01000001">
    <property type="protein sequence ID" value="SUE34949.1"/>
    <property type="molecule type" value="Genomic_DNA"/>
</dbReference>
<dbReference type="EC" id="1.1.99.-" evidence="9"/>
<dbReference type="GO" id="GO:0051539">
    <property type="term" value="F:4 iron, 4 sulfur cluster binding"/>
    <property type="evidence" value="ECO:0007669"/>
    <property type="project" value="UniProtKB-KW"/>
</dbReference>
<dbReference type="NCBIfam" id="TIGR03942">
    <property type="entry name" value="sulfatase_rSAM"/>
    <property type="match status" value="1"/>
</dbReference>
<keyword evidence="9" id="KW-0560">Oxidoreductase</keyword>
<dbReference type="SUPFAM" id="SSF102114">
    <property type="entry name" value="Radical SAM enzymes"/>
    <property type="match status" value="1"/>
</dbReference>
<organism evidence="9 10">
    <name type="scientific">Rikenella microfusus</name>
    <dbReference type="NCBI Taxonomy" id="28139"/>
    <lineage>
        <taxon>Bacteria</taxon>
        <taxon>Pseudomonadati</taxon>
        <taxon>Bacteroidota</taxon>
        <taxon>Bacteroidia</taxon>
        <taxon>Bacteroidales</taxon>
        <taxon>Rikenellaceae</taxon>
        <taxon>Rikenella</taxon>
    </lineage>
</organism>
<dbReference type="InterPro" id="IPR023867">
    <property type="entry name" value="Sulphatase_maturase_rSAM"/>
</dbReference>
<reference evidence="9 10" key="1">
    <citation type="submission" date="2018-06" db="EMBL/GenBank/DDBJ databases">
        <authorList>
            <consortium name="Pathogen Informatics"/>
            <person name="Doyle S."/>
        </authorList>
    </citation>
    <scope>NUCLEOTIDE SEQUENCE [LARGE SCALE GENOMIC DNA]</scope>
    <source>
        <strain evidence="9 10">NCTC11190</strain>
    </source>
</reference>
<evidence type="ECO:0000259" key="8">
    <source>
        <dbReference type="PROSITE" id="PS51918"/>
    </source>
</evidence>
<dbReference type="InterPro" id="IPR058240">
    <property type="entry name" value="rSAM_sf"/>
</dbReference>
<feature type="domain" description="Radical SAM core" evidence="8">
    <location>
        <begin position="15"/>
        <end position="246"/>
    </location>
</feature>
<evidence type="ECO:0000313" key="9">
    <source>
        <dbReference type="EMBL" id="SUE34949.1"/>
    </source>
</evidence>
<evidence type="ECO:0000256" key="2">
    <source>
        <dbReference type="ARBA" id="ARBA00022485"/>
    </source>
</evidence>
<sequence length="425" mass="48185">MKRKKPTLTFGDALRRNRAVAFGAMVKPVGATCNLDCKYCYYLDKELQAPKAKPSDVMSDELLEEFIQQYIQGNQVPVVSFCWHGGEPLLAGLDFFRRAMALQEKYKGDKQIENSLQTNGTLITAEWAQFFAEHRFLVGVSIDGPAEVHDANRRNRGGKPTFDSVMRGIELLAINGAEFNTLSAVSAASERKGQEIYRFLKSIGSRFMQFLPVTEHVKRIEGWPREVIVSPDDPDSHRAEWSISPAAYGRFLNDIFDEWITGDVGTWFVQMFDATLAGWCGVRPGLCAFCETCGDALVVEHNGDVYSCDHFVYPEYRLGNIAADHLRTMFESPEQFRFGLNKRNTLPAECSRCRYLHLCHGECPKHRFTPSKSDPNERINTLCEGLAAFYKHSEPYMLKMRELLEAGQPAAMVIPWARQRMGMSF</sequence>
<evidence type="ECO:0000256" key="3">
    <source>
        <dbReference type="ARBA" id="ARBA00022691"/>
    </source>
</evidence>
<evidence type="ECO:0000313" key="10">
    <source>
        <dbReference type="Proteomes" id="UP000255233"/>
    </source>
</evidence>
<dbReference type="CDD" id="cd01335">
    <property type="entry name" value="Radical_SAM"/>
    <property type="match status" value="1"/>
</dbReference>
<evidence type="ECO:0000256" key="4">
    <source>
        <dbReference type="ARBA" id="ARBA00022723"/>
    </source>
</evidence>
<dbReference type="PANTHER" id="PTHR43273:SF3">
    <property type="entry name" value="ANAEROBIC SULFATASE-MATURATING ENZYME HOMOLOG ASLB-RELATED"/>
    <property type="match status" value="1"/>
</dbReference>
<proteinExistence type="inferred from homology"/>
<dbReference type="PROSITE" id="PS51918">
    <property type="entry name" value="RADICAL_SAM"/>
    <property type="match status" value="1"/>
</dbReference>
<dbReference type="InterPro" id="IPR013785">
    <property type="entry name" value="Aldolase_TIM"/>
</dbReference>
<evidence type="ECO:0000256" key="5">
    <source>
        <dbReference type="ARBA" id="ARBA00023004"/>
    </source>
</evidence>
<keyword evidence="3" id="KW-0949">S-adenosyl-L-methionine</keyword>
<dbReference type="Pfam" id="PF13186">
    <property type="entry name" value="SPASM"/>
    <property type="match status" value="1"/>
</dbReference>
<dbReference type="SFLD" id="SFLDG01386">
    <property type="entry name" value="main_SPASM_domain-containing"/>
    <property type="match status" value="1"/>
</dbReference>
<dbReference type="Pfam" id="PF04055">
    <property type="entry name" value="Radical_SAM"/>
    <property type="match status" value="1"/>
</dbReference>
<dbReference type="NCBIfam" id="TIGR04085">
    <property type="entry name" value="rSAM_more_4Fe4S"/>
    <property type="match status" value="1"/>
</dbReference>
<evidence type="ECO:0000256" key="6">
    <source>
        <dbReference type="ARBA" id="ARBA00023014"/>
    </source>
</evidence>
<evidence type="ECO:0000256" key="7">
    <source>
        <dbReference type="ARBA" id="ARBA00023601"/>
    </source>
</evidence>
<keyword evidence="2" id="KW-0004">4Fe-4S</keyword>
<evidence type="ECO:0000256" key="1">
    <source>
        <dbReference type="ARBA" id="ARBA00001966"/>
    </source>
</evidence>
<dbReference type="InterPro" id="IPR007197">
    <property type="entry name" value="rSAM"/>
</dbReference>
<comment type="cofactor">
    <cofactor evidence="1">
        <name>[4Fe-4S] cluster</name>
        <dbReference type="ChEBI" id="CHEBI:49883"/>
    </cofactor>
</comment>
<keyword evidence="4" id="KW-0479">Metal-binding</keyword>
<dbReference type="PANTHER" id="PTHR43273">
    <property type="entry name" value="ANAEROBIC SULFATASE-MATURATING ENZYME HOMOLOG ASLB-RELATED"/>
    <property type="match status" value="1"/>
</dbReference>
<dbReference type="InterPro" id="IPR047207">
    <property type="entry name" value="SPASM_anSME"/>
</dbReference>
<dbReference type="SFLD" id="SFLDG01072">
    <property type="entry name" value="dehydrogenase_like"/>
    <property type="match status" value="1"/>
</dbReference>
<keyword evidence="6" id="KW-0411">Iron-sulfur</keyword>
<keyword evidence="5" id="KW-0408">Iron</keyword>
<dbReference type="GO" id="GO:0016491">
    <property type="term" value="F:oxidoreductase activity"/>
    <property type="evidence" value="ECO:0007669"/>
    <property type="project" value="UniProtKB-KW"/>
</dbReference>
<comment type="similarity">
    <text evidence="7">Belongs to the radical SAM superfamily. Anaerobic sulfatase-maturating enzyme family.</text>
</comment>
<dbReference type="STRING" id="880526.GCA_000427365_01628"/>
<dbReference type="SFLD" id="SFLDS00029">
    <property type="entry name" value="Radical_SAM"/>
    <property type="match status" value="1"/>
</dbReference>
<dbReference type="InterPro" id="IPR034491">
    <property type="entry name" value="Anaerob_Ser_sulfatase-maturase"/>
</dbReference>
<dbReference type="AlphaFoldDB" id="A0A379MW05"/>
<dbReference type="Gene3D" id="3.20.20.70">
    <property type="entry name" value="Aldolase class I"/>
    <property type="match status" value="1"/>
</dbReference>
<gene>
    <name evidence="9" type="primary">chuR</name>
    <name evidence="9" type="ORF">NCTC11190_02190</name>
</gene>